<dbReference type="AlphaFoldDB" id="A0A2P6VMS1"/>
<dbReference type="Pfam" id="PF25512">
    <property type="entry name" value="zf-CCCH_AtC3H23"/>
    <property type="match status" value="1"/>
</dbReference>
<dbReference type="InterPro" id="IPR057444">
    <property type="entry name" value="Znf-CCCH_AtC3H23-like"/>
</dbReference>
<protein>
    <submittedName>
        <fullName evidence="9">Zinc finger CCCH domain-containing 66-like</fullName>
    </submittedName>
</protein>
<evidence type="ECO:0000256" key="7">
    <source>
        <dbReference type="SAM" id="MobiDB-lite"/>
    </source>
</evidence>
<proteinExistence type="predicted"/>
<keyword evidence="10" id="KW-1185">Reference proteome</keyword>
<evidence type="ECO:0000313" key="10">
    <source>
        <dbReference type="Proteomes" id="UP000239649"/>
    </source>
</evidence>
<keyword evidence="4" id="KW-0238">DNA-binding</keyword>
<name>A0A2P6VMS1_9CHLO</name>
<evidence type="ECO:0000256" key="6">
    <source>
        <dbReference type="PROSITE-ProRule" id="PRU00723"/>
    </source>
</evidence>
<dbReference type="Pfam" id="PF00642">
    <property type="entry name" value="zf-CCCH"/>
    <property type="match status" value="1"/>
</dbReference>
<dbReference type="SUPFAM" id="SSF48403">
    <property type="entry name" value="Ankyrin repeat"/>
    <property type="match status" value="1"/>
</dbReference>
<dbReference type="GO" id="GO:0003677">
    <property type="term" value="F:DNA binding"/>
    <property type="evidence" value="ECO:0007669"/>
    <property type="project" value="UniProtKB-KW"/>
</dbReference>
<dbReference type="EMBL" id="LHPF02000002">
    <property type="protein sequence ID" value="PSC75384.1"/>
    <property type="molecule type" value="Genomic_DNA"/>
</dbReference>
<comment type="caution">
    <text evidence="9">The sequence shown here is derived from an EMBL/GenBank/DDBJ whole genome shotgun (WGS) entry which is preliminary data.</text>
</comment>
<dbReference type="PROSITE" id="PS50297">
    <property type="entry name" value="ANK_REP_REGION"/>
    <property type="match status" value="1"/>
</dbReference>
<reference evidence="9 10" key="1">
    <citation type="journal article" date="2018" name="Plant J.">
        <title>Genome sequences of Chlorella sorokiniana UTEX 1602 and Micractinium conductrix SAG 241.80: implications to maltose excretion by a green alga.</title>
        <authorList>
            <person name="Arriola M.B."/>
            <person name="Velmurugan N."/>
            <person name="Zhang Y."/>
            <person name="Plunkett M.H."/>
            <person name="Hondzo H."/>
            <person name="Barney B.M."/>
        </authorList>
    </citation>
    <scope>NUCLEOTIDE SEQUENCE [LARGE SCALE GENOMIC DNA]</scope>
    <source>
        <strain evidence="9 10">SAG 241.80</strain>
    </source>
</reference>
<dbReference type="SUPFAM" id="SSF90229">
    <property type="entry name" value="CCCH zinc finger"/>
    <property type="match status" value="1"/>
</dbReference>
<keyword evidence="2 6" id="KW-0863">Zinc-finger</keyword>
<keyword evidence="1 6" id="KW-0479">Metal-binding</keyword>
<dbReference type="InterPro" id="IPR036855">
    <property type="entry name" value="Znf_CCCH_sf"/>
</dbReference>
<feature type="zinc finger region" description="C3H1-type" evidence="6">
    <location>
        <begin position="198"/>
        <end position="225"/>
    </location>
</feature>
<evidence type="ECO:0000259" key="8">
    <source>
        <dbReference type="PROSITE" id="PS50103"/>
    </source>
</evidence>
<dbReference type="Pfam" id="PF13637">
    <property type="entry name" value="Ank_4"/>
    <property type="match status" value="1"/>
</dbReference>
<keyword evidence="3 6" id="KW-0862">Zinc</keyword>
<dbReference type="SMART" id="SM00248">
    <property type="entry name" value="ANK"/>
    <property type="match status" value="2"/>
</dbReference>
<evidence type="ECO:0000256" key="1">
    <source>
        <dbReference type="ARBA" id="ARBA00022723"/>
    </source>
</evidence>
<dbReference type="Gene3D" id="3.30.1370.210">
    <property type="match status" value="1"/>
</dbReference>
<dbReference type="PANTHER" id="PTHR14493">
    <property type="entry name" value="UNKEMPT FAMILY MEMBER"/>
    <property type="match status" value="1"/>
</dbReference>
<dbReference type="PROSITE" id="PS50088">
    <property type="entry name" value="ANK_REPEAT"/>
    <property type="match status" value="1"/>
</dbReference>
<feature type="domain" description="C3H1-type" evidence="8">
    <location>
        <begin position="198"/>
        <end position="225"/>
    </location>
</feature>
<feature type="region of interest" description="Disordered" evidence="7">
    <location>
        <begin position="277"/>
        <end position="302"/>
    </location>
</feature>
<dbReference type="Gene3D" id="1.25.40.20">
    <property type="entry name" value="Ankyrin repeat-containing domain"/>
    <property type="match status" value="1"/>
</dbReference>
<keyword evidence="5" id="KW-0040">ANK repeat</keyword>
<dbReference type="SMART" id="SM00356">
    <property type="entry name" value="ZnF_C3H1"/>
    <property type="match status" value="2"/>
</dbReference>
<evidence type="ECO:0000256" key="3">
    <source>
        <dbReference type="ARBA" id="ARBA00022833"/>
    </source>
</evidence>
<dbReference type="OrthoDB" id="410307at2759"/>
<evidence type="ECO:0000256" key="5">
    <source>
        <dbReference type="PROSITE-ProRule" id="PRU00023"/>
    </source>
</evidence>
<dbReference type="InterPro" id="IPR002110">
    <property type="entry name" value="Ankyrin_rpt"/>
</dbReference>
<dbReference type="PANTHER" id="PTHR14493:SF50">
    <property type="entry name" value="RING FINGER PROTEIN UNKEMPT"/>
    <property type="match status" value="1"/>
</dbReference>
<gene>
    <name evidence="9" type="ORF">C2E20_1424</name>
</gene>
<organism evidence="9 10">
    <name type="scientific">Micractinium conductrix</name>
    <dbReference type="NCBI Taxonomy" id="554055"/>
    <lineage>
        <taxon>Eukaryota</taxon>
        <taxon>Viridiplantae</taxon>
        <taxon>Chlorophyta</taxon>
        <taxon>core chlorophytes</taxon>
        <taxon>Trebouxiophyceae</taxon>
        <taxon>Chlorellales</taxon>
        <taxon>Chlorellaceae</taxon>
        <taxon>Chlorella clade</taxon>
        <taxon>Micractinium</taxon>
    </lineage>
</organism>
<dbReference type="GO" id="GO:0010468">
    <property type="term" value="P:regulation of gene expression"/>
    <property type="evidence" value="ECO:0007669"/>
    <property type="project" value="UniProtKB-ARBA"/>
</dbReference>
<dbReference type="GO" id="GO:0008270">
    <property type="term" value="F:zinc ion binding"/>
    <property type="evidence" value="ECO:0007669"/>
    <property type="project" value="UniProtKB-KW"/>
</dbReference>
<evidence type="ECO:0000256" key="4">
    <source>
        <dbReference type="ARBA" id="ARBA00023125"/>
    </source>
</evidence>
<accession>A0A2P6VMS1</accession>
<dbReference type="InterPro" id="IPR045234">
    <property type="entry name" value="Unkempt-like"/>
</dbReference>
<dbReference type="PROSITE" id="PS50103">
    <property type="entry name" value="ZF_C3H1"/>
    <property type="match status" value="1"/>
</dbReference>
<dbReference type="Proteomes" id="UP000239649">
    <property type="component" value="Unassembled WGS sequence"/>
</dbReference>
<sequence>MAALGAAAVSQVEAALARDDVGALSAAISALGMRLGAYYDWATLKHGQQARDLLAMAASAAAPACVAALLGAGAEPNAASPSDGNTALHCACSSAGSSTARIIALLVRAGADKLLPNASGATACDLLTQETSQAPPAEPAAGEESGDLLLPQYSTDEFRMFSFKIDCCPRLSESHDWTLCPFQHPGEKARRRDPRCYRYQGVPCPDFRKGTCKRGDACTYAHGVFECWLHPSRYRTQLCKEGAACRRSVCFFAHAVNQLREPTMTAVCDLGSPRGHLLPAEESQDTPRSYSPAPATSEESVKMLASSAESIPSLPRSFPAAALPSAAPAGPAHFLAHCHSADSSLSSTPVLEGSMCSAASASIAGSLGIERTLSSLSLASEDMSQMVMLQQVAASTVPRHHAALLAATASNWPLSGNDAFALAASAGAGPLAAGLHSMLLPDAAAVQAAVQAAAVQRQLAMLQAGAGGNAGSLLAAAAGARQPLHPLSLNLGGFHSVPPAMPTCFNGRL</sequence>
<dbReference type="InterPro" id="IPR000571">
    <property type="entry name" value="Znf_CCCH"/>
</dbReference>
<evidence type="ECO:0000256" key="2">
    <source>
        <dbReference type="ARBA" id="ARBA00022771"/>
    </source>
</evidence>
<feature type="repeat" description="ANK" evidence="5">
    <location>
        <begin position="83"/>
        <end position="118"/>
    </location>
</feature>
<evidence type="ECO:0000313" key="9">
    <source>
        <dbReference type="EMBL" id="PSC75384.1"/>
    </source>
</evidence>
<dbReference type="InterPro" id="IPR036770">
    <property type="entry name" value="Ankyrin_rpt-contain_sf"/>
</dbReference>